<name>A0A5S9WXA9_ARATH</name>
<sequence>MESEGNMKNLVVSQVTIGGFGESTTAKELTDYLENEVGLLVWRCRLKTSWTPPGSYPNFEITDTSNIPKFDSYERVVPHAFVHCEARKSLMDAVEQSKLILGGQPLKFSLWSENPYTLNPYKLTGVSLEIGTVSQDDFFVSWRAEGVDFLVDPFDNTCRFCFTKSTAFSLKDTMMHDVINCEYKLELLLASSPRVWYRTADDDIYETSAVDLLDDNDPWIRTTDFTQSGAIRRCLGYRVFISPRYHNKLTKVLDYIKTQRPFWRVWNATGSDGRGVIGVLEANFVEPAHDKQGFERTTVLSRLESRLVQIQKTYWSDSFLIEPPTLVKYENGSTSNADLEKQLVERDAVLSLIKAHLHKAQQRMKKRADEHRREVEFDVGDMVYLKMRPFRHRSLAKRANEKLAARFYGPYRVEARVGAVAYRLKLPEEAKIHPTFHVSLLKKAVGDQTVITSIPAQLTEEGVLEA</sequence>
<dbReference type="InterPro" id="IPR045261">
    <property type="entry name" value="MORC_ATPase"/>
</dbReference>
<organism evidence="4 5">
    <name type="scientific">Arabidopsis thaliana</name>
    <name type="common">Mouse-ear cress</name>
    <dbReference type="NCBI Taxonomy" id="3702"/>
    <lineage>
        <taxon>Eukaryota</taxon>
        <taxon>Viridiplantae</taxon>
        <taxon>Streptophyta</taxon>
        <taxon>Embryophyta</taxon>
        <taxon>Tracheophyta</taxon>
        <taxon>Spermatophyta</taxon>
        <taxon>Magnoliopsida</taxon>
        <taxon>eudicotyledons</taxon>
        <taxon>Gunneridae</taxon>
        <taxon>Pentapetalae</taxon>
        <taxon>rosids</taxon>
        <taxon>malvids</taxon>
        <taxon>Brassicales</taxon>
        <taxon>Brassicaceae</taxon>
        <taxon>Camelineae</taxon>
        <taxon>Arabidopsis</taxon>
    </lineage>
</organism>
<dbReference type="OrthoDB" id="1717667at2759"/>
<feature type="domain" description="Tf2-1-like SH3-like" evidence="3">
    <location>
        <begin position="380"/>
        <end position="444"/>
    </location>
</feature>
<evidence type="ECO:0000313" key="5">
    <source>
        <dbReference type="Proteomes" id="UP000434276"/>
    </source>
</evidence>
<feature type="domain" description="RNA-dependent RNA polymerase 6-like RNA-binding" evidence="1">
    <location>
        <begin position="12"/>
        <end position="108"/>
    </location>
</feature>
<evidence type="ECO:0000259" key="2">
    <source>
        <dbReference type="Pfam" id="PF24577"/>
    </source>
</evidence>
<dbReference type="Proteomes" id="UP000434276">
    <property type="component" value="Unassembled WGS sequence"/>
</dbReference>
<dbReference type="PANTHER" id="PTHR23336">
    <property type="entry name" value="ZINC FINGER CW-TYPE COILED-COIL DOMAIN PROTEIN 3"/>
    <property type="match status" value="1"/>
</dbReference>
<dbReference type="InterPro" id="IPR056924">
    <property type="entry name" value="SH3_Tf2-1"/>
</dbReference>
<accession>A0A5S9WXA9</accession>
<dbReference type="Pfam" id="PF24577">
    <property type="entry name" value="RDR6_2nd"/>
    <property type="match status" value="1"/>
</dbReference>
<dbReference type="GO" id="GO:0016887">
    <property type="term" value="F:ATP hydrolysis activity"/>
    <property type="evidence" value="ECO:0007669"/>
    <property type="project" value="InterPro"/>
</dbReference>
<dbReference type="GO" id="GO:0006281">
    <property type="term" value="P:DNA repair"/>
    <property type="evidence" value="ECO:0007669"/>
    <property type="project" value="UniProtKB-KW"/>
</dbReference>
<dbReference type="PANTHER" id="PTHR23336:SF58">
    <property type="entry name" value="PROTEIN MICRORCHIDIA 4"/>
    <property type="match status" value="1"/>
</dbReference>
<dbReference type="Pfam" id="PF24626">
    <property type="entry name" value="SH3_Tf2-1"/>
    <property type="match status" value="1"/>
</dbReference>
<proteinExistence type="predicted"/>
<feature type="domain" description="RNA-dependent RNA polymerase 6-like second" evidence="2">
    <location>
        <begin position="188"/>
        <end position="260"/>
    </location>
</feature>
<gene>
    <name evidence="4" type="ORF">C24_LOCUS7437</name>
</gene>
<reference evidence="4 5" key="1">
    <citation type="submission" date="2019-12" db="EMBL/GenBank/DDBJ databases">
        <authorList>
            <person name="Jiao W.-B."/>
            <person name="Schneeberger K."/>
        </authorList>
    </citation>
    <scope>NUCLEOTIDE SEQUENCE [LARGE SCALE GENOMIC DNA]</scope>
    <source>
        <strain evidence="5">cv. C24</strain>
    </source>
</reference>
<evidence type="ECO:0000259" key="3">
    <source>
        <dbReference type="Pfam" id="PF24626"/>
    </source>
</evidence>
<dbReference type="EMBL" id="CACSHJ010000088">
    <property type="protein sequence ID" value="CAA0358398.1"/>
    <property type="molecule type" value="Genomic_DNA"/>
</dbReference>
<dbReference type="Pfam" id="PF24572">
    <property type="entry name" value="RBD_RDR6"/>
    <property type="match status" value="1"/>
</dbReference>
<dbReference type="InterPro" id="IPR057298">
    <property type="entry name" value="RDR6-like_RBD"/>
</dbReference>
<evidence type="ECO:0000313" key="4">
    <source>
        <dbReference type="EMBL" id="CAA0358398.1"/>
    </source>
</evidence>
<dbReference type="ExpressionAtlas" id="A0A5S9WXA9">
    <property type="expression patterns" value="baseline and differential"/>
</dbReference>
<protein>
    <submittedName>
        <fullName evidence="4">Uncharacterized protein</fullName>
    </submittedName>
</protein>
<dbReference type="AlphaFoldDB" id="A0A5S9WXA9"/>
<dbReference type="InterPro" id="IPR057297">
    <property type="entry name" value="RDR6-like_2nd"/>
</dbReference>
<evidence type="ECO:0000259" key="1">
    <source>
        <dbReference type="Pfam" id="PF24572"/>
    </source>
</evidence>